<sequence length="76" mass="8657">MMQLWKQTDGKTFISTDDLRINLWNIEISNQCFSIIDMKPSNMEDLTVVAFGFGSKFKFDGLDAVTFSLGMINILN</sequence>
<keyword evidence="2" id="KW-0677">Repeat</keyword>
<evidence type="ECO:0000313" key="3">
    <source>
        <dbReference type="EnsemblPlants" id="QL10p010796:mrna"/>
    </source>
</evidence>
<keyword evidence="1" id="KW-0853">WD repeat</keyword>
<dbReference type="Proteomes" id="UP000594261">
    <property type="component" value="Chromosome 10"/>
</dbReference>
<evidence type="ECO:0000313" key="4">
    <source>
        <dbReference type="Proteomes" id="UP000594261"/>
    </source>
</evidence>
<accession>A0A7N2MNN0</accession>
<name>A0A7N2MNN0_QUELO</name>
<dbReference type="EMBL" id="LRBV02000010">
    <property type="status" value="NOT_ANNOTATED_CDS"/>
    <property type="molecule type" value="Genomic_DNA"/>
</dbReference>
<dbReference type="InterPro" id="IPR000009">
    <property type="entry name" value="PP2A_PR55"/>
</dbReference>
<reference evidence="3 4" key="1">
    <citation type="journal article" date="2016" name="G3 (Bethesda)">
        <title>First Draft Assembly and Annotation of the Genome of a California Endemic Oak Quercus lobata Nee (Fagaceae).</title>
        <authorList>
            <person name="Sork V.L."/>
            <person name="Fitz-Gibbon S.T."/>
            <person name="Puiu D."/>
            <person name="Crepeau M."/>
            <person name="Gugger P.F."/>
            <person name="Sherman R."/>
            <person name="Stevens K."/>
            <person name="Langley C.H."/>
            <person name="Pellegrini M."/>
            <person name="Salzberg S.L."/>
        </authorList>
    </citation>
    <scope>NUCLEOTIDE SEQUENCE [LARGE SCALE GENOMIC DNA]</scope>
    <source>
        <strain evidence="3 4">cv. SW786</strain>
    </source>
</reference>
<dbReference type="PANTHER" id="PTHR11871">
    <property type="entry name" value="PROTEIN PHOSPHATASE PP2A REGULATORY SUBUNIT B"/>
    <property type="match status" value="1"/>
</dbReference>
<proteinExistence type="predicted"/>
<keyword evidence="4" id="KW-1185">Reference proteome</keyword>
<dbReference type="AlphaFoldDB" id="A0A7N2MNN0"/>
<dbReference type="InParanoid" id="A0A7N2MNN0"/>
<reference evidence="3" key="2">
    <citation type="submission" date="2021-01" db="UniProtKB">
        <authorList>
            <consortium name="EnsemblPlants"/>
        </authorList>
    </citation>
    <scope>IDENTIFICATION</scope>
</reference>
<organism evidence="3 4">
    <name type="scientific">Quercus lobata</name>
    <name type="common">Valley oak</name>
    <dbReference type="NCBI Taxonomy" id="97700"/>
    <lineage>
        <taxon>Eukaryota</taxon>
        <taxon>Viridiplantae</taxon>
        <taxon>Streptophyta</taxon>
        <taxon>Embryophyta</taxon>
        <taxon>Tracheophyta</taxon>
        <taxon>Spermatophyta</taxon>
        <taxon>Magnoliopsida</taxon>
        <taxon>eudicotyledons</taxon>
        <taxon>Gunneridae</taxon>
        <taxon>Pentapetalae</taxon>
        <taxon>rosids</taxon>
        <taxon>fabids</taxon>
        <taxon>Fagales</taxon>
        <taxon>Fagaceae</taxon>
        <taxon>Quercus</taxon>
    </lineage>
</organism>
<dbReference type="GO" id="GO:0000159">
    <property type="term" value="C:protein phosphatase type 2A complex"/>
    <property type="evidence" value="ECO:0007669"/>
    <property type="project" value="InterPro"/>
</dbReference>
<dbReference type="EnsemblPlants" id="QL10p010796:mrna">
    <property type="protein sequence ID" value="QL10p010796:mrna"/>
    <property type="gene ID" value="QL10p010796"/>
</dbReference>
<protein>
    <submittedName>
        <fullName evidence="3">Uncharacterized protein</fullName>
    </submittedName>
</protein>
<evidence type="ECO:0000256" key="1">
    <source>
        <dbReference type="ARBA" id="ARBA00022574"/>
    </source>
</evidence>
<dbReference type="GO" id="GO:0019888">
    <property type="term" value="F:protein phosphatase regulator activity"/>
    <property type="evidence" value="ECO:0007669"/>
    <property type="project" value="InterPro"/>
</dbReference>
<evidence type="ECO:0000256" key="2">
    <source>
        <dbReference type="ARBA" id="ARBA00022737"/>
    </source>
</evidence>
<dbReference type="Gramene" id="QL10p010796:mrna">
    <property type="protein sequence ID" value="QL10p010796:mrna"/>
    <property type="gene ID" value="QL10p010796"/>
</dbReference>